<dbReference type="RefSeq" id="WP_021130448.1">
    <property type="nucleotide sequence ID" value="NZ_AQPH01000001.1"/>
</dbReference>
<gene>
    <name evidence="1" type="ORF">K678_00285</name>
</gene>
<accession>S9SC80</accession>
<comment type="caution">
    <text evidence="1">The sequence shown here is derived from an EMBL/GenBank/DDBJ whole genome shotgun (WGS) entry which is preliminary data.</text>
</comment>
<dbReference type="EMBL" id="AQPH01000001">
    <property type="protein sequence ID" value="EPY03502.1"/>
    <property type="molecule type" value="Genomic_DNA"/>
</dbReference>
<proteinExistence type="predicted"/>
<sequence length="136" mass="14719">MTTYFHVAPEIAAKEIIAYGLKSLLQQHGGDADEAIAAHIARWSARTDRDAETFDCISLDIQSVCLFTDLDMATAWAAEEEGLVVLRIDDEDDLIEITDDAYAADDESGAVRVISSASAGDGYNMISAKFVSISRV</sequence>
<dbReference type="STRING" id="1316936.K678_00285"/>
<dbReference type="AlphaFoldDB" id="S9SC80"/>
<dbReference type="Proteomes" id="UP000015350">
    <property type="component" value="Unassembled WGS sequence"/>
</dbReference>
<reference evidence="1 2" key="1">
    <citation type="submission" date="2013-04" db="EMBL/GenBank/DDBJ databases">
        <authorList>
            <person name="Kuznetsov B."/>
            <person name="Ivanovsky R."/>
        </authorList>
    </citation>
    <scope>NUCLEOTIDE SEQUENCE [LARGE SCALE GENOMIC DNA]</scope>
    <source>
        <strain evidence="1 2">MGU-K5</strain>
    </source>
</reference>
<name>S9SC80_MAGFU</name>
<evidence type="ECO:0000313" key="1">
    <source>
        <dbReference type="EMBL" id="EPY03502.1"/>
    </source>
</evidence>
<organism evidence="1 2">
    <name type="scientific">Magnetospirillum fulvum MGU-K5</name>
    <dbReference type="NCBI Taxonomy" id="1316936"/>
    <lineage>
        <taxon>Bacteria</taxon>
        <taxon>Pseudomonadati</taxon>
        <taxon>Pseudomonadota</taxon>
        <taxon>Alphaproteobacteria</taxon>
        <taxon>Rhodospirillales</taxon>
        <taxon>Rhodospirillaceae</taxon>
        <taxon>Magnetospirillum</taxon>
    </lineage>
</organism>
<protein>
    <submittedName>
        <fullName evidence="1">Uncharacterized protein</fullName>
    </submittedName>
</protein>
<evidence type="ECO:0000313" key="2">
    <source>
        <dbReference type="Proteomes" id="UP000015350"/>
    </source>
</evidence>